<reference evidence="2" key="2">
    <citation type="submission" date="2015-01" db="EMBL/GenBank/DDBJ databases">
        <title>Evolutionary Origins and Diversification of the Mycorrhizal Mutualists.</title>
        <authorList>
            <consortium name="DOE Joint Genome Institute"/>
            <consortium name="Mycorrhizal Genomics Consortium"/>
            <person name="Kohler A."/>
            <person name="Kuo A."/>
            <person name="Nagy L.G."/>
            <person name="Floudas D."/>
            <person name="Copeland A."/>
            <person name="Barry K.W."/>
            <person name="Cichocki N."/>
            <person name="Veneault-Fourrey C."/>
            <person name="LaButti K."/>
            <person name="Lindquist E.A."/>
            <person name="Lipzen A."/>
            <person name="Lundell T."/>
            <person name="Morin E."/>
            <person name="Murat C."/>
            <person name="Riley R."/>
            <person name="Ohm R."/>
            <person name="Sun H."/>
            <person name="Tunlid A."/>
            <person name="Henrissat B."/>
            <person name="Grigoriev I.V."/>
            <person name="Hibbett D.S."/>
            <person name="Martin F."/>
        </authorList>
    </citation>
    <scope>NUCLEOTIDE SEQUENCE [LARGE SCALE GENOMIC DNA]</scope>
    <source>
        <strain evidence="2">MAFF 305830</strain>
    </source>
</reference>
<dbReference type="HOGENOM" id="CLU_039336_1_0_1"/>
<dbReference type="Proteomes" id="UP000054097">
    <property type="component" value="Unassembled WGS sequence"/>
</dbReference>
<evidence type="ECO:0000313" key="2">
    <source>
        <dbReference type="Proteomes" id="UP000054097"/>
    </source>
</evidence>
<keyword evidence="2" id="KW-1185">Reference proteome</keyword>
<protein>
    <recommendedName>
        <fullName evidence="3">F-box domain-containing protein</fullName>
    </recommendedName>
</protein>
<proteinExistence type="predicted"/>
<gene>
    <name evidence="1" type="ORF">M408DRAFT_252958</name>
</gene>
<sequence>MEQANPPVVQNMETSHIPSAPIHKLPIEILSEIFMLCTRTNCGTSVMNGRTPAVIAAVCHYWQSIMLSLPTAWSIIEPTVSRSILEPKCSMELMATFRYIKTCLERSNPYPVHVRLPDLLIMDSAVLEKYKKEGVGLVLSIASRISCLWTTNWDPYGMFQMCFPILTRLSLGRSNCEISTSLFSRSNFPSLCYLDSGYCTWVDPSTTDRPLISPLKHLVIGCTEEAAWIQVVQECSPTLTGLQVYLFRIHSPRVIIHFPVLEYLQIEAKDRKSWPIQAITPALRTYDERLGSESLPIGYATVSDVKYLRLNALRDLHLYPSLETLQLTANSTALATLAEQLETFEDLCPKLCYIEFLTDYGGIEETKCIGIAERALLAARPHITFLWGRYRQMTPLPGSQNVDMCGHAI</sequence>
<evidence type="ECO:0008006" key="3">
    <source>
        <dbReference type="Google" id="ProtNLM"/>
    </source>
</evidence>
<reference evidence="1 2" key="1">
    <citation type="submission" date="2014-04" db="EMBL/GenBank/DDBJ databases">
        <authorList>
            <consortium name="DOE Joint Genome Institute"/>
            <person name="Kuo A."/>
            <person name="Zuccaro A."/>
            <person name="Kohler A."/>
            <person name="Nagy L.G."/>
            <person name="Floudas D."/>
            <person name="Copeland A."/>
            <person name="Barry K.W."/>
            <person name="Cichocki N."/>
            <person name="Veneault-Fourrey C."/>
            <person name="LaButti K."/>
            <person name="Lindquist E.A."/>
            <person name="Lipzen A."/>
            <person name="Lundell T."/>
            <person name="Morin E."/>
            <person name="Murat C."/>
            <person name="Sun H."/>
            <person name="Tunlid A."/>
            <person name="Henrissat B."/>
            <person name="Grigoriev I.V."/>
            <person name="Hibbett D.S."/>
            <person name="Martin F."/>
            <person name="Nordberg H.P."/>
            <person name="Cantor M.N."/>
            <person name="Hua S.X."/>
        </authorList>
    </citation>
    <scope>NUCLEOTIDE SEQUENCE [LARGE SCALE GENOMIC DNA]</scope>
    <source>
        <strain evidence="1 2">MAFF 305830</strain>
    </source>
</reference>
<organism evidence="1 2">
    <name type="scientific">Serendipita vermifera MAFF 305830</name>
    <dbReference type="NCBI Taxonomy" id="933852"/>
    <lineage>
        <taxon>Eukaryota</taxon>
        <taxon>Fungi</taxon>
        <taxon>Dikarya</taxon>
        <taxon>Basidiomycota</taxon>
        <taxon>Agaricomycotina</taxon>
        <taxon>Agaricomycetes</taxon>
        <taxon>Sebacinales</taxon>
        <taxon>Serendipitaceae</taxon>
        <taxon>Serendipita</taxon>
    </lineage>
</organism>
<accession>A0A0C3AU43</accession>
<dbReference type="AlphaFoldDB" id="A0A0C3AU43"/>
<evidence type="ECO:0000313" key="1">
    <source>
        <dbReference type="EMBL" id="KIM23529.1"/>
    </source>
</evidence>
<dbReference type="OrthoDB" id="3365698at2759"/>
<dbReference type="EMBL" id="KN824335">
    <property type="protein sequence ID" value="KIM23529.1"/>
    <property type="molecule type" value="Genomic_DNA"/>
</dbReference>
<name>A0A0C3AU43_SERVB</name>